<evidence type="ECO:0000256" key="1">
    <source>
        <dbReference type="ARBA" id="ARBA00001942"/>
    </source>
</evidence>
<evidence type="ECO:0000259" key="7">
    <source>
        <dbReference type="Pfam" id="PF01568"/>
    </source>
</evidence>
<dbReference type="GO" id="GO:0009061">
    <property type="term" value="P:anaerobic respiration"/>
    <property type="evidence" value="ECO:0007669"/>
    <property type="project" value="TreeGrafter"/>
</dbReference>
<feature type="domain" description="Molybdopterin oxidoreductase N-terminal" evidence="8">
    <location>
        <begin position="4"/>
        <end position="44"/>
    </location>
</feature>
<evidence type="ECO:0000259" key="6">
    <source>
        <dbReference type="Pfam" id="PF00384"/>
    </source>
</evidence>
<comment type="cofactor">
    <cofactor evidence="1">
        <name>Mo-bis(molybdopterin guanine dinucleotide)</name>
        <dbReference type="ChEBI" id="CHEBI:60539"/>
    </cofactor>
</comment>
<dbReference type="InterPro" id="IPR006657">
    <property type="entry name" value="MoPterin_dinucl-bd_dom"/>
</dbReference>
<dbReference type="InterPro" id="IPR006656">
    <property type="entry name" value="Mopterin_OxRdtase"/>
</dbReference>
<dbReference type="PANTHER" id="PTHR43742">
    <property type="entry name" value="TRIMETHYLAMINE-N-OXIDE REDUCTASE"/>
    <property type="match status" value="1"/>
</dbReference>
<keyword evidence="3" id="KW-0500">Molybdenum</keyword>
<dbReference type="GO" id="GO:0043546">
    <property type="term" value="F:molybdopterin cofactor binding"/>
    <property type="evidence" value="ECO:0007669"/>
    <property type="project" value="InterPro"/>
</dbReference>
<dbReference type="SUPFAM" id="SSF53706">
    <property type="entry name" value="Formate dehydrogenase/DMSO reductase, domains 1-3"/>
    <property type="match status" value="1"/>
</dbReference>
<evidence type="ECO:0000259" key="8">
    <source>
        <dbReference type="Pfam" id="PF18364"/>
    </source>
</evidence>
<dbReference type="GO" id="GO:0016491">
    <property type="term" value="F:oxidoreductase activity"/>
    <property type="evidence" value="ECO:0007669"/>
    <property type="project" value="UniProtKB-KW"/>
</dbReference>
<dbReference type="Pfam" id="PF01568">
    <property type="entry name" value="Molydop_binding"/>
    <property type="match status" value="1"/>
</dbReference>
<dbReference type="GO" id="GO:0030151">
    <property type="term" value="F:molybdenum ion binding"/>
    <property type="evidence" value="ECO:0007669"/>
    <property type="project" value="TreeGrafter"/>
</dbReference>
<keyword evidence="10" id="KW-1185">Reference proteome</keyword>
<dbReference type="Gene3D" id="3.40.228.10">
    <property type="entry name" value="Dimethylsulfoxide Reductase, domain 2"/>
    <property type="match status" value="1"/>
</dbReference>
<evidence type="ECO:0000256" key="3">
    <source>
        <dbReference type="ARBA" id="ARBA00022505"/>
    </source>
</evidence>
<name>A0A3A4KI90_9NOCA</name>
<dbReference type="InterPro" id="IPR009010">
    <property type="entry name" value="Asp_de-COase-like_dom_sf"/>
</dbReference>
<dbReference type="GO" id="GO:0030288">
    <property type="term" value="C:outer membrane-bounded periplasmic space"/>
    <property type="evidence" value="ECO:0007669"/>
    <property type="project" value="TreeGrafter"/>
</dbReference>
<evidence type="ECO:0000256" key="2">
    <source>
        <dbReference type="ARBA" id="ARBA00010312"/>
    </source>
</evidence>
<dbReference type="AlphaFoldDB" id="A0A3A4KI90"/>
<dbReference type="SUPFAM" id="SSF50692">
    <property type="entry name" value="ADC-like"/>
    <property type="match status" value="1"/>
</dbReference>
<accession>A0A3A4KI90</accession>
<evidence type="ECO:0000256" key="5">
    <source>
        <dbReference type="ARBA" id="ARBA00023002"/>
    </source>
</evidence>
<dbReference type="OrthoDB" id="7376058at2"/>
<evidence type="ECO:0000313" key="10">
    <source>
        <dbReference type="Proteomes" id="UP000266677"/>
    </source>
</evidence>
<gene>
    <name evidence="9" type="ORF">D5S18_19505</name>
</gene>
<dbReference type="EMBL" id="QZFU01000023">
    <property type="protein sequence ID" value="RJO73413.1"/>
    <property type="molecule type" value="Genomic_DNA"/>
</dbReference>
<dbReference type="InterPro" id="IPR050612">
    <property type="entry name" value="Prok_Mopterin_Oxidored"/>
</dbReference>
<dbReference type="Gene3D" id="3.90.55.10">
    <property type="entry name" value="Dimethylsulfoxide Reductase, domain 3"/>
    <property type="match status" value="1"/>
</dbReference>
<sequence length="764" mass="82846">MTTHLTHWGAFDAVSDGTRLTRVRPWSGDPEPNPLIENVASAQHHPTRIDQPYVRRGWLEHGPGPAARGTEEFVPVSWERALDLLAGELRRVYGEFGADAVYGSSYGWASAGRFHHAQSQLHRFLNVLGGYVSSVNSYSLGASTVLLPHVLADMGTVLDAGTTKSVLAEHTRLLVSFGGISPKNSAVAPGGVSRHNTRGWIGAAAANGCRFVTVSPLRDDMPAEADARWLAPRPGSDAALMLGLAWVLDAEGLADRDFLSTHAVGFERFAEYLRGAVDGVAKDPEWAAAITGVAAETIRSLAREMAGTRTFITVSWSLQRQQYGEQPLWMGIVLAAMLGQIGLPGGGFGHGYGSSSHVGEPVRAVSTPRFPQGRNPVDEYIPVARISDMLLGPGTDYEYNGQHRRYPRIRLVYWAGGNPFHHHQDLTRLGAAFGRPDTVVVHDPFWTASARHADIVLPSTMSIERDDFGAGQGDRMFFPMPALTGPHGQARDDYWILGEVAERLGVGKEFTEGRTAREWLRHLYTEWRAGMAERGYPVPEFDEFWAGESIELPLREPENVAFAQFRADPVAHPLTTPSGRIEIFSETIAGFGYDDCPGHPVWREPLEWLGGARAARFPLQLVANQPRTKLHSQLDVGAHSRSVKVRGREPIRLHPDDAAARGLGAGDIVRVFNDRGSCLAGVVISDAVRAGVVQLSTGAWYDPDPADRSFCRHGNPNAVAADRGTSRLAQGSTGQLSLVEVELFAGELPALGVDGPPAIADSSV</sequence>
<feature type="domain" description="Molybdopterin dinucleotide-binding" evidence="7">
    <location>
        <begin position="619"/>
        <end position="732"/>
    </location>
</feature>
<dbReference type="Proteomes" id="UP000266677">
    <property type="component" value="Unassembled WGS sequence"/>
</dbReference>
<keyword evidence="4" id="KW-0479">Metal-binding</keyword>
<feature type="domain" description="Molybdopterin oxidoreductase" evidence="6">
    <location>
        <begin position="48"/>
        <end position="503"/>
    </location>
</feature>
<comment type="similarity">
    <text evidence="2">Belongs to the prokaryotic molybdopterin-containing oxidoreductase family.</text>
</comment>
<protein>
    <submittedName>
        <fullName evidence="9">Molybdopterin oxidoreductase</fullName>
    </submittedName>
</protein>
<dbReference type="InterPro" id="IPR041460">
    <property type="entry name" value="Molybdopterin_N"/>
</dbReference>
<proteinExistence type="inferred from homology"/>
<dbReference type="Pfam" id="PF00384">
    <property type="entry name" value="Molybdopterin"/>
    <property type="match status" value="1"/>
</dbReference>
<evidence type="ECO:0000256" key="4">
    <source>
        <dbReference type="ARBA" id="ARBA00022723"/>
    </source>
</evidence>
<reference evidence="9 10" key="1">
    <citation type="submission" date="2018-09" db="EMBL/GenBank/DDBJ databases">
        <title>YIM PH21274 draft genome.</title>
        <authorList>
            <person name="Miao C."/>
        </authorList>
    </citation>
    <scope>NUCLEOTIDE SEQUENCE [LARGE SCALE GENOMIC DNA]</scope>
    <source>
        <strain evidence="9 10">YIM PH 21724</strain>
    </source>
</reference>
<dbReference type="RefSeq" id="WP_120042490.1">
    <property type="nucleotide sequence ID" value="NZ_QZFU01000023.1"/>
</dbReference>
<dbReference type="Gene3D" id="2.40.40.20">
    <property type="match status" value="1"/>
</dbReference>
<organism evidence="9 10">
    <name type="scientific">Nocardia panacis</name>
    <dbReference type="NCBI Taxonomy" id="2340916"/>
    <lineage>
        <taxon>Bacteria</taxon>
        <taxon>Bacillati</taxon>
        <taxon>Actinomycetota</taxon>
        <taxon>Actinomycetes</taxon>
        <taxon>Mycobacteriales</taxon>
        <taxon>Nocardiaceae</taxon>
        <taxon>Nocardia</taxon>
    </lineage>
</organism>
<dbReference type="InterPro" id="IPR041954">
    <property type="entry name" value="CT_DMSOR/BSOR/TMAOR"/>
</dbReference>
<dbReference type="PANTHER" id="PTHR43742:SF10">
    <property type="entry name" value="TRIMETHYLAMINE-N-OXIDE REDUCTASE 2"/>
    <property type="match status" value="1"/>
</dbReference>
<dbReference type="GO" id="GO:0009055">
    <property type="term" value="F:electron transfer activity"/>
    <property type="evidence" value="ECO:0007669"/>
    <property type="project" value="TreeGrafter"/>
</dbReference>
<evidence type="ECO:0000313" key="9">
    <source>
        <dbReference type="EMBL" id="RJO73413.1"/>
    </source>
</evidence>
<dbReference type="Pfam" id="PF18364">
    <property type="entry name" value="Molybdopterin_N"/>
    <property type="match status" value="1"/>
</dbReference>
<keyword evidence="5" id="KW-0560">Oxidoreductase</keyword>
<comment type="caution">
    <text evidence="9">The sequence shown here is derived from an EMBL/GenBank/DDBJ whole genome shotgun (WGS) entry which is preliminary data.</text>
</comment>
<dbReference type="Gene3D" id="3.40.50.740">
    <property type="match status" value="1"/>
</dbReference>
<dbReference type="CDD" id="cd02793">
    <property type="entry name" value="MopB_CT_DMSOR-BSOR-TMAOR"/>
    <property type="match status" value="1"/>
</dbReference>